<dbReference type="SMART" id="SM00490">
    <property type="entry name" value="HELICc"/>
    <property type="match status" value="1"/>
</dbReference>
<feature type="domain" description="Helicase C-terminal" evidence="2">
    <location>
        <begin position="437"/>
        <end position="589"/>
    </location>
</feature>
<name>A0ABS2PA40_9BACL</name>
<dbReference type="EMBL" id="JAFBEC010000003">
    <property type="protein sequence ID" value="MBM7632250.1"/>
    <property type="molecule type" value="Genomic_DNA"/>
</dbReference>
<dbReference type="Pfam" id="PF11907">
    <property type="entry name" value="DUF3427"/>
    <property type="match status" value="1"/>
</dbReference>
<dbReference type="InterPro" id="IPR050742">
    <property type="entry name" value="Helicase_Restrict-Modif_Enz"/>
</dbReference>
<dbReference type="SUPFAM" id="SSF52540">
    <property type="entry name" value="P-loop containing nucleoside triphosphate hydrolases"/>
    <property type="match status" value="1"/>
</dbReference>
<accession>A0ABS2PA40</accession>
<dbReference type="InterPro" id="IPR021835">
    <property type="entry name" value="DUF3427"/>
</dbReference>
<dbReference type="PANTHER" id="PTHR47396">
    <property type="entry name" value="TYPE I RESTRICTION ENZYME ECOKI R PROTEIN"/>
    <property type="match status" value="1"/>
</dbReference>
<dbReference type="GO" id="GO:0004386">
    <property type="term" value="F:helicase activity"/>
    <property type="evidence" value="ECO:0007669"/>
    <property type="project" value="UniProtKB-KW"/>
</dbReference>
<dbReference type="Pfam" id="PF26350">
    <property type="entry name" value="DUF8090"/>
    <property type="match status" value="1"/>
</dbReference>
<dbReference type="Pfam" id="PF04851">
    <property type="entry name" value="ResIII"/>
    <property type="match status" value="1"/>
</dbReference>
<dbReference type="InterPro" id="IPR001650">
    <property type="entry name" value="Helicase_C-like"/>
</dbReference>
<dbReference type="Pfam" id="PF00271">
    <property type="entry name" value="Helicase_C"/>
    <property type="match status" value="1"/>
</dbReference>
<evidence type="ECO:0000313" key="4">
    <source>
        <dbReference type="Proteomes" id="UP000741863"/>
    </source>
</evidence>
<reference evidence="3 4" key="1">
    <citation type="submission" date="2021-01" db="EMBL/GenBank/DDBJ databases">
        <title>Genomic Encyclopedia of Type Strains, Phase IV (KMG-IV): sequencing the most valuable type-strain genomes for metagenomic binning, comparative biology and taxonomic classification.</title>
        <authorList>
            <person name="Goeker M."/>
        </authorList>
    </citation>
    <scope>NUCLEOTIDE SEQUENCE [LARGE SCALE GENOMIC DNA]</scope>
    <source>
        <strain evidence="3 4">DSM 25540</strain>
    </source>
</reference>
<feature type="domain" description="Helicase ATP-binding" evidence="1">
    <location>
        <begin position="236"/>
        <end position="388"/>
    </location>
</feature>
<evidence type="ECO:0000313" key="3">
    <source>
        <dbReference type="EMBL" id="MBM7632250.1"/>
    </source>
</evidence>
<keyword evidence="3" id="KW-0378">Hydrolase</keyword>
<protein>
    <submittedName>
        <fullName evidence="3">Superfamily II DNA or RNA helicase/HKD family nuclease</fullName>
    </submittedName>
</protein>
<gene>
    <name evidence="3" type="ORF">JOD17_001343</name>
</gene>
<dbReference type="InterPro" id="IPR058403">
    <property type="entry name" value="DUF8090"/>
</dbReference>
<dbReference type="PROSITE" id="PS51192">
    <property type="entry name" value="HELICASE_ATP_BIND_1"/>
    <property type="match status" value="1"/>
</dbReference>
<dbReference type="InterPro" id="IPR014001">
    <property type="entry name" value="Helicase_ATP-bd"/>
</dbReference>
<organism evidence="3 4">
    <name type="scientific">Geomicrobium sediminis</name>
    <dbReference type="NCBI Taxonomy" id="1347788"/>
    <lineage>
        <taxon>Bacteria</taxon>
        <taxon>Bacillati</taxon>
        <taxon>Bacillota</taxon>
        <taxon>Bacilli</taxon>
        <taxon>Bacillales</taxon>
        <taxon>Geomicrobium</taxon>
    </lineage>
</organism>
<evidence type="ECO:0000259" key="1">
    <source>
        <dbReference type="PROSITE" id="PS51192"/>
    </source>
</evidence>
<dbReference type="RefSeq" id="WP_204696377.1">
    <property type="nucleotide sequence ID" value="NZ_JAFBEC010000003.1"/>
</dbReference>
<dbReference type="Proteomes" id="UP000741863">
    <property type="component" value="Unassembled WGS sequence"/>
</dbReference>
<dbReference type="SMART" id="SM00487">
    <property type="entry name" value="DEXDc"/>
    <property type="match status" value="1"/>
</dbReference>
<keyword evidence="3" id="KW-0547">Nucleotide-binding</keyword>
<keyword evidence="3" id="KW-0347">Helicase</keyword>
<evidence type="ECO:0000259" key="2">
    <source>
        <dbReference type="PROSITE" id="PS51194"/>
    </source>
</evidence>
<keyword evidence="4" id="KW-1185">Reference proteome</keyword>
<dbReference type="InterPro" id="IPR006935">
    <property type="entry name" value="Helicase/UvrB_N"/>
</dbReference>
<dbReference type="CDD" id="cd09204">
    <property type="entry name" value="PLDc_N_DEXD_b2"/>
    <property type="match status" value="1"/>
</dbReference>
<dbReference type="Gene3D" id="3.30.870.10">
    <property type="entry name" value="Endonuclease Chain A"/>
    <property type="match status" value="1"/>
</dbReference>
<dbReference type="CDD" id="cd18799">
    <property type="entry name" value="SF2_C_EcoAI-like"/>
    <property type="match status" value="1"/>
</dbReference>
<dbReference type="InterPro" id="IPR027417">
    <property type="entry name" value="P-loop_NTPase"/>
</dbReference>
<dbReference type="CDD" id="cd18032">
    <property type="entry name" value="DEXHc_RE_I_III_res"/>
    <property type="match status" value="1"/>
</dbReference>
<dbReference type="PROSITE" id="PS51194">
    <property type="entry name" value="HELICASE_CTER"/>
    <property type="match status" value="1"/>
</dbReference>
<dbReference type="Gene3D" id="3.40.50.300">
    <property type="entry name" value="P-loop containing nucleotide triphosphate hydrolases"/>
    <property type="match status" value="2"/>
</dbReference>
<keyword evidence="3" id="KW-0067">ATP-binding</keyword>
<dbReference type="Pfam" id="PF13091">
    <property type="entry name" value="PLDc_2"/>
    <property type="match status" value="1"/>
</dbReference>
<comment type="caution">
    <text evidence="3">The sequence shown here is derived from an EMBL/GenBank/DDBJ whole genome shotgun (WGS) entry which is preliminary data.</text>
</comment>
<dbReference type="InterPro" id="IPR025202">
    <property type="entry name" value="PLD-like_dom"/>
</dbReference>
<dbReference type="PANTHER" id="PTHR47396:SF1">
    <property type="entry name" value="ATP-DEPENDENT HELICASE IRC3-RELATED"/>
    <property type="match status" value="1"/>
</dbReference>
<proteinExistence type="predicted"/>
<sequence>MGDFTNNLEASLHKGFIDKEYEKAANYDPQFLVNRGQRRVLTSILEELEKSQSFMFSVAFITESGLAMLKSHLLDLKAKGIKGRILTSNYLYFNKPETFKELMKLTNVEVRITNVEGFHAKGYIFQHNSHYTLIVGSSNLTAKALKVNHEWNIKLHSLKNGDIVDQFVNEFVNIWEQSTPLNEAWIQSYKREYDLRKQTDPILHLAEAKNTYSQLDIQFVITPNKMQERALAEIQSVREADNSRSLVVSATGTGKTYLSAFDVRAFKPKRMLFVVHREQILKKAMSDYKKVLGGKDEDFEIIGGSVKQSNAKYVFAMIQTLSKDENLRGFEPGEFDYILIDEVHKAGAQSYLNVINYFTPKFMLGMTATPDRTDHYNLYELFDYNIAYEIRLQEALEEDMLCPFHYFGVTDIEVDGHVLEDATLAAKLVTKERVKHIIEKIFYYGYSGQKLRGLIFCSQKEEAKELASALTTMGYLSVALTGETSALEREKQVKRLEDGDINYLITVDIFNEGIDIPSINQVVMLRQTKSSIIFIQQLGRGLRKHESKEYVTVIDFIGNYQNNYLIPIALSGDRSQNKDNVRRSVKDTSYISGVSTINFEYIAKQRIYNAIDATNLTKQTILKNAFEELKNRLGRAPWLKDFVDHRSVDPYVIANKNDNYYHFLLKMKEDIPVLSAYEQAVLTMLSAEVLNGKRKHEIYLLDLLLDRFAVTKQGYETLLTELGIYVDEETLRSVERIFDLSFFVDRDTLKYGNKPIVEMNDDSYSFNESIATSLRNNSFFKEMLLDIVYSAKAKSGRYDKERPLTINQKYSRRDACKLLNWDNDESSTVYGYKTKHGTCPIFVDYHKAEDDEDSINYQEEFISRDIFQWSTKRNRKKTSPEVSTILNADQIGIDLHIFVKKDKAEGTDFYYLGKGTCQEETAIQTTIGEGADQKPIVHVNIQLEEPVEHHLYRYLIDVG</sequence>
<dbReference type="SUPFAM" id="SSF56024">
    <property type="entry name" value="Phospholipase D/nuclease"/>
    <property type="match status" value="1"/>
</dbReference>